<proteinExistence type="predicted"/>
<comment type="caution">
    <text evidence="1">The sequence shown here is derived from an EMBL/GenBank/DDBJ whole genome shotgun (WGS) entry which is preliminary data.</text>
</comment>
<evidence type="ECO:0008006" key="3">
    <source>
        <dbReference type="Google" id="ProtNLM"/>
    </source>
</evidence>
<evidence type="ECO:0000313" key="2">
    <source>
        <dbReference type="Proteomes" id="UP000522163"/>
    </source>
</evidence>
<reference evidence="1 2" key="1">
    <citation type="submission" date="2020-08" db="EMBL/GenBank/DDBJ databases">
        <title>Genomic Encyclopedia of Type Strains, Phase IV (KMG-IV): sequencing the most valuable type-strain genomes for metagenomic binning, comparative biology and taxonomic classification.</title>
        <authorList>
            <person name="Goeker M."/>
        </authorList>
    </citation>
    <scope>NUCLEOTIDE SEQUENCE [LARGE SCALE GENOMIC DNA]</scope>
    <source>
        <strain evidence="1 2">DSM 17245</strain>
    </source>
</reference>
<dbReference type="CDD" id="cd14244">
    <property type="entry name" value="GH_101_like"/>
    <property type="match status" value="1"/>
</dbReference>
<name>A0A7W9W1H8_9FIRM</name>
<dbReference type="Proteomes" id="UP000522163">
    <property type="component" value="Unassembled WGS sequence"/>
</dbReference>
<dbReference type="Gene3D" id="3.20.20.80">
    <property type="entry name" value="Glycosidases"/>
    <property type="match status" value="1"/>
</dbReference>
<organism evidence="1 2">
    <name type="scientific">Oribacterium sinus</name>
    <dbReference type="NCBI Taxonomy" id="237576"/>
    <lineage>
        <taxon>Bacteria</taxon>
        <taxon>Bacillati</taxon>
        <taxon>Bacillota</taxon>
        <taxon>Clostridia</taxon>
        <taxon>Lachnospirales</taxon>
        <taxon>Lachnospiraceae</taxon>
        <taxon>Oribacterium</taxon>
    </lineage>
</organism>
<dbReference type="InterPro" id="IPR025706">
    <property type="entry name" value="Endoa_GalNAc"/>
</dbReference>
<gene>
    <name evidence="1" type="ORF">HNQ46_000843</name>
</gene>
<dbReference type="GO" id="GO:0033926">
    <property type="term" value="F:endo-alpha-N-acetylgalactosaminidase activity"/>
    <property type="evidence" value="ECO:0007669"/>
    <property type="project" value="InterPro"/>
</dbReference>
<protein>
    <recommendedName>
        <fullName evidence="3">Endo-alpha-N-acetylgalactosaminidase glycoside hydrolase</fullName>
    </recommendedName>
</protein>
<dbReference type="InterPro" id="IPR043751">
    <property type="entry name" value="DUF5696"/>
</dbReference>
<dbReference type="AlphaFoldDB" id="A0A7W9W1H8"/>
<dbReference type="Pfam" id="PF18952">
    <property type="entry name" value="DUF5696"/>
    <property type="match status" value="1"/>
</dbReference>
<dbReference type="GeneID" id="85014402"/>
<dbReference type="RefSeq" id="WP_183683290.1">
    <property type="nucleotide sequence ID" value="NZ_JACHHH010000003.1"/>
</dbReference>
<evidence type="ECO:0000313" key="1">
    <source>
        <dbReference type="EMBL" id="MBB6040880.1"/>
    </source>
</evidence>
<dbReference type="EMBL" id="JACHHH010000003">
    <property type="protein sequence ID" value="MBB6040880.1"/>
    <property type="molecule type" value="Genomic_DNA"/>
</dbReference>
<accession>A0A7W9W1H8</accession>
<sequence>MNTSKLKLSYKDISLEFNQETLRYSIDTGKTKWETRADFSPYIVLQEKKDNLSNGERQDSKIDKAEKEKEENETIKALLYFKDAKSKSHELIRTGVGEGIRSIYKDFILPSSYSNKKEELLSFSFETYVWIEYSTKQVYFEWIPLTEAPIDCIDKILFPGPFAFQKESSSWYSIIPKEQGILIPNTWDVSFHQDGFKGRFGTASAYLPIFGQIKDGEGYLAESLTPWNMGYEAVHEAGSMETSIEFRIEPSLGQMEYRRIMRYLFLSDCDYNSLLKTYRKLAREEGKLKTLKEKEVANPSVRKLLGASFVHKGIKTCVQPDSEFFDKDAPDKNNHLTTFRKRAEEMRALKADGIEKLYFHLDGWGDAGYDNKHPDVGPACIEAGGWEGMRELSDTMKELGFLFGIHDQYRDFYKKAESYHDDLACKSPDGSIFTHARWAGGPQAYLCTSQAPYYVRRNFERLLDEGINLDGAYLDVFTCNEGDECINPRHKMRRKDSYEYRCQCFRYLLSKDILPSSEEVNDWAVPWLIFCHYAPYDFMLRKPGSPKYGIPIPMFNLVYHDCLVIPWMMEKLPEEDYMLYALLNGGAPYLIRDPAYLGIDGAFTLEEEMPWEKHLERVGIVSDFHENVGDAELVKHEILDDKGFRQRSTFANGYAVEVDLQTGSYRISKD</sequence>